<reference evidence="11 13" key="1">
    <citation type="journal article" date="2012" name="Nature">
        <title>Algal genomes reveal evolutionary mosaicism and the fate of nucleomorphs.</title>
        <authorList>
            <consortium name="DOE Joint Genome Institute"/>
            <person name="Curtis B.A."/>
            <person name="Tanifuji G."/>
            <person name="Burki F."/>
            <person name="Gruber A."/>
            <person name="Irimia M."/>
            <person name="Maruyama S."/>
            <person name="Arias M.C."/>
            <person name="Ball S.G."/>
            <person name="Gile G.H."/>
            <person name="Hirakawa Y."/>
            <person name="Hopkins J.F."/>
            <person name="Kuo A."/>
            <person name="Rensing S.A."/>
            <person name="Schmutz J."/>
            <person name="Symeonidi A."/>
            <person name="Elias M."/>
            <person name="Eveleigh R.J."/>
            <person name="Herman E.K."/>
            <person name="Klute M.J."/>
            <person name="Nakayama T."/>
            <person name="Obornik M."/>
            <person name="Reyes-Prieto A."/>
            <person name="Armbrust E.V."/>
            <person name="Aves S.J."/>
            <person name="Beiko R.G."/>
            <person name="Coutinho P."/>
            <person name="Dacks J.B."/>
            <person name="Durnford D.G."/>
            <person name="Fast N.M."/>
            <person name="Green B.R."/>
            <person name="Grisdale C.J."/>
            <person name="Hempel F."/>
            <person name="Henrissat B."/>
            <person name="Hoppner M.P."/>
            <person name="Ishida K."/>
            <person name="Kim E."/>
            <person name="Koreny L."/>
            <person name="Kroth P.G."/>
            <person name="Liu Y."/>
            <person name="Malik S.B."/>
            <person name="Maier U.G."/>
            <person name="McRose D."/>
            <person name="Mock T."/>
            <person name="Neilson J.A."/>
            <person name="Onodera N.T."/>
            <person name="Poole A.M."/>
            <person name="Pritham E.J."/>
            <person name="Richards T.A."/>
            <person name="Rocap G."/>
            <person name="Roy S.W."/>
            <person name="Sarai C."/>
            <person name="Schaack S."/>
            <person name="Shirato S."/>
            <person name="Slamovits C.H."/>
            <person name="Spencer D.F."/>
            <person name="Suzuki S."/>
            <person name="Worden A.Z."/>
            <person name="Zauner S."/>
            <person name="Barry K."/>
            <person name="Bell C."/>
            <person name="Bharti A.K."/>
            <person name="Crow J.A."/>
            <person name="Grimwood J."/>
            <person name="Kramer R."/>
            <person name="Lindquist E."/>
            <person name="Lucas S."/>
            <person name="Salamov A."/>
            <person name="McFadden G.I."/>
            <person name="Lane C.E."/>
            <person name="Keeling P.J."/>
            <person name="Gray M.W."/>
            <person name="Grigoriev I.V."/>
            <person name="Archibald J.M."/>
        </authorList>
    </citation>
    <scope>NUCLEOTIDE SEQUENCE</scope>
    <source>
        <strain evidence="11 13">CCMP2712</strain>
    </source>
</reference>
<feature type="domain" description="Helicase C-terminal" evidence="9">
    <location>
        <begin position="239"/>
        <end position="383"/>
    </location>
</feature>
<dbReference type="PaxDb" id="55529-EKX49893"/>
<dbReference type="GO" id="GO:0016787">
    <property type="term" value="F:hydrolase activity"/>
    <property type="evidence" value="ECO:0007669"/>
    <property type="project" value="UniProtKB-KW"/>
</dbReference>
<dbReference type="STRING" id="905079.L1JPA8"/>
<dbReference type="EMBL" id="JH992980">
    <property type="protein sequence ID" value="EKX49893.1"/>
    <property type="molecule type" value="Genomic_DNA"/>
</dbReference>
<gene>
    <name evidence="11" type="ORF">GUITHDRAFT_159399</name>
</gene>
<sequence length="413" mass="46044">MNEAEEREFSSLGIENWLVAACNAVGLKRPTDVQWNCIPPALAGRNILASAETGSGKTAAFALPIIQQLSKDPYGVFAVVLTPTRELAFQIQDQFVALGSRIQLRNCVVVGGLDMMKQAVELCKRPHVVIATPGRLSDHINSSSGVKEALARTRVVVLDEADRLLEDCFETELANILDALPKNRSTYLFSATITASIEELKHLGAMKNCFEYEADNPKTTVRTVREMYLHMPKMVKDVYLVHLVRNSEAKAMIIFVGRKTTCVFVQLLLEDIPCSCLVVLLNSRQNRRLAALDRFKGGRCRILVATDVASRGLDIPKVDLVINYDIPNDAKDYIHRVGRTARAGRTGTAVSLVTQYDVELVHNIEAETEKKLEDFGLKEEEVLESMSEVMKAKRLARVQMLELDSEGQDDKRR</sequence>
<dbReference type="GeneID" id="17306576"/>
<dbReference type="InterPro" id="IPR014014">
    <property type="entry name" value="RNA_helicase_DEAD_Q_motif"/>
</dbReference>
<dbReference type="AlphaFoldDB" id="L1JPA8"/>
<keyword evidence="3 7" id="KW-0378">Hydrolase</keyword>
<dbReference type="InterPro" id="IPR011545">
    <property type="entry name" value="DEAD/DEAH_box_helicase_dom"/>
</dbReference>
<dbReference type="PROSITE" id="PS00039">
    <property type="entry name" value="DEAD_ATP_HELICASE"/>
    <property type="match status" value="1"/>
</dbReference>
<dbReference type="GO" id="GO:0003724">
    <property type="term" value="F:RNA helicase activity"/>
    <property type="evidence" value="ECO:0007669"/>
    <property type="project" value="InterPro"/>
</dbReference>
<reference evidence="12" key="3">
    <citation type="submission" date="2016-03" db="UniProtKB">
        <authorList>
            <consortium name="EnsemblProtists"/>
        </authorList>
    </citation>
    <scope>IDENTIFICATION</scope>
</reference>
<dbReference type="PROSITE" id="PS51192">
    <property type="entry name" value="HELICASE_ATP_BIND_1"/>
    <property type="match status" value="1"/>
</dbReference>
<dbReference type="OMA" id="IMIFTDT"/>
<dbReference type="InterPro" id="IPR014001">
    <property type="entry name" value="Helicase_ATP-bd"/>
</dbReference>
<dbReference type="GO" id="GO:0005524">
    <property type="term" value="F:ATP binding"/>
    <property type="evidence" value="ECO:0007669"/>
    <property type="project" value="UniProtKB-KW"/>
</dbReference>
<evidence type="ECO:0000259" key="9">
    <source>
        <dbReference type="PROSITE" id="PS51194"/>
    </source>
</evidence>
<evidence type="ECO:0000259" key="10">
    <source>
        <dbReference type="PROSITE" id="PS51195"/>
    </source>
</evidence>
<evidence type="ECO:0008006" key="14">
    <source>
        <dbReference type="Google" id="ProtNLM"/>
    </source>
</evidence>
<dbReference type="Proteomes" id="UP000011087">
    <property type="component" value="Unassembled WGS sequence"/>
</dbReference>
<feature type="short sequence motif" description="Q motif" evidence="6">
    <location>
        <begin position="7"/>
        <end position="35"/>
    </location>
</feature>
<evidence type="ECO:0000256" key="7">
    <source>
        <dbReference type="RuleBase" id="RU000492"/>
    </source>
</evidence>
<keyword evidence="4 7" id="KW-0347">Helicase</keyword>
<evidence type="ECO:0000256" key="5">
    <source>
        <dbReference type="ARBA" id="ARBA00022840"/>
    </source>
</evidence>
<dbReference type="EnsemblProtists" id="EKX49893">
    <property type="protein sequence ID" value="EKX49893"/>
    <property type="gene ID" value="GUITHDRAFT_159399"/>
</dbReference>
<dbReference type="InterPro" id="IPR000629">
    <property type="entry name" value="RNA-helicase_DEAD-box_CS"/>
</dbReference>
<dbReference type="PANTHER" id="PTHR47959">
    <property type="entry name" value="ATP-DEPENDENT RNA HELICASE RHLE-RELATED"/>
    <property type="match status" value="1"/>
</dbReference>
<dbReference type="OrthoDB" id="10261904at2759"/>
<dbReference type="KEGG" id="gtt:GUITHDRAFT_159399"/>
<dbReference type="RefSeq" id="XP_005836873.1">
    <property type="nucleotide sequence ID" value="XM_005836816.1"/>
</dbReference>
<evidence type="ECO:0000256" key="3">
    <source>
        <dbReference type="ARBA" id="ARBA00022801"/>
    </source>
</evidence>
<dbReference type="GO" id="GO:0009507">
    <property type="term" value="C:chloroplast"/>
    <property type="evidence" value="ECO:0007669"/>
    <property type="project" value="UniProtKB-SubCell"/>
</dbReference>
<comment type="subcellular location">
    <subcellularLocation>
        <location evidence="1">Plastid</location>
        <location evidence="1">Chloroplast</location>
    </subcellularLocation>
</comment>
<dbReference type="SMART" id="SM00490">
    <property type="entry name" value="HELICc"/>
    <property type="match status" value="1"/>
</dbReference>
<dbReference type="Pfam" id="PF00270">
    <property type="entry name" value="DEAD"/>
    <property type="match status" value="1"/>
</dbReference>
<evidence type="ECO:0000259" key="8">
    <source>
        <dbReference type="PROSITE" id="PS51192"/>
    </source>
</evidence>
<evidence type="ECO:0000256" key="6">
    <source>
        <dbReference type="PROSITE-ProRule" id="PRU00552"/>
    </source>
</evidence>
<dbReference type="PANTHER" id="PTHR47959:SF24">
    <property type="entry name" value="ATP-DEPENDENT RNA HELICASE"/>
    <property type="match status" value="1"/>
</dbReference>
<dbReference type="InterPro" id="IPR001650">
    <property type="entry name" value="Helicase_C-like"/>
</dbReference>
<accession>L1JPA8</accession>
<keyword evidence="2 7" id="KW-0547">Nucleotide-binding</keyword>
<dbReference type="Gene3D" id="3.40.50.300">
    <property type="entry name" value="P-loop containing nucleotide triphosphate hydrolases"/>
    <property type="match status" value="2"/>
</dbReference>
<proteinExistence type="inferred from homology"/>
<evidence type="ECO:0000256" key="4">
    <source>
        <dbReference type="ARBA" id="ARBA00022806"/>
    </source>
</evidence>
<dbReference type="SUPFAM" id="SSF52540">
    <property type="entry name" value="P-loop containing nucleoside triphosphate hydrolases"/>
    <property type="match status" value="1"/>
</dbReference>
<evidence type="ECO:0000313" key="13">
    <source>
        <dbReference type="Proteomes" id="UP000011087"/>
    </source>
</evidence>
<dbReference type="PROSITE" id="PS51194">
    <property type="entry name" value="HELICASE_CTER"/>
    <property type="match status" value="1"/>
</dbReference>
<dbReference type="eggNOG" id="KOG0340">
    <property type="taxonomic scope" value="Eukaryota"/>
</dbReference>
<protein>
    <recommendedName>
        <fullName evidence="14">RNA helicase</fullName>
    </recommendedName>
</protein>
<keyword evidence="13" id="KW-1185">Reference proteome</keyword>
<dbReference type="InterPro" id="IPR027417">
    <property type="entry name" value="P-loop_NTPase"/>
</dbReference>
<feature type="domain" description="DEAD-box RNA helicase Q" evidence="10">
    <location>
        <begin position="7"/>
        <end position="35"/>
    </location>
</feature>
<dbReference type="GO" id="GO:0003676">
    <property type="term" value="F:nucleic acid binding"/>
    <property type="evidence" value="ECO:0007669"/>
    <property type="project" value="InterPro"/>
</dbReference>
<dbReference type="SMART" id="SM00487">
    <property type="entry name" value="DEXDc"/>
    <property type="match status" value="1"/>
</dbReference>
<evidence type="ECO:0000256" key="1">
    <source>
        <dbReference type="ARBA" id="ARBA00004229"/>
    </source>
</evidence>
<keyword evidence="5 7" id="KW-0067">ATP-binding</keyword>
<feature type="domain" description="Helicase ATP-binding" evidence="8">
    <location>
        <begin position="38"/>
        <end position="211"/>
    </location>
</feature>
<comment type="similarity">
    <text evidence="7">Belongs to the DEAD box helicase family.</text>
</comment>
<dbReference type="InterPro" id="IPR050079">
    <property type="entry name" value="DEAD_box_RNA_helicase"/>
</dbReference>
<reference evidence="13" key="2">
    <citation type="submission" date="2012-11" db="EMBL/GenBank/DDBJ databases">
        <authorList>
            <person name="Kuo A."/>
            <person name="Curtis B.A."/>
            <person name="Tanifuji G."/>
            <person name="Burki F."/>
            <person name="Gruber A."/>
            <person name="Irimia M."/>
            <person name="Maruyama S."/>
            <person name="Arias M.C."/>
            <person name="Ball S.G."/>
            <person name="Gile G.H."/>
            <person name="Hirakawa Y."/>
            <person name="Hopkins J.F."/>
            <person name="Rensing S.A."/>
            <person name="Schmutz J."/>
            <person name="Symeonidi A."/>
            <person name="Elias M."/>
            <person name="Eveleigh R.J."/>
            <person name="Herman E.K."/>
            <person name="Klute M.J."/>
            <person name="Nakayama T."/>
            <person name="Obornik M."/>
            <person name="Reyes-Prieto A."/>
            <person name="Armbrust E.V."/>
            <person name="Aves S.J."/>
            <person name="Beiko R.G."/>
            <person name="Coutinho P."/>
            <person name="Dacks J.B."/>
            <person name="Durnford D.G."/>
            <person name="Fast N.M."/>
            <person name="Green B.R."/>
            <person name="Grisdale C."/>
            <person name="Hempe F."/>
            <person name="Henrissat B."/>
            <person name="Hoppner M.P."/>
            <person name="Ishida K.-I."/>
            <person name="Kim E."/>
            <person name="Koreny L."/>
            <person name="Kroth P.G."/>
            <person name="Liu Y."/>
            <person name="Malik S.-B."/>
            <person name="Maier U.G."/>
            <person name="McRose D."/>
            <person name="Mock T."/>
            <person name="Neilson J.A."/>
            <person name="Onodera N.T."/>
            <person name="Poole A.M."/>
            <person name="Pritham E.J."/>
            <person name="Richards T.A."/>
            <person name="Rocap G."/>
            <person name="Roy S.W."/>
            <person name="Sarai C."/>
            <person name="Schaack S."/>
            <person name="Shirato S."/>
            <person name="Slamovits C.H."/>
            <person name="Spencer D.F."/>
            <person name="Suzuki S."/>
            <person name="Worden A.Z."/>
            <person name="Zauner S."/>
            <person name="Barry K."/>
            <person name="Bell C."/>
            <person name="Bharti A.K."/>
            <person name="Crow J.A."/>
            <person name="Grimwood J."/>
            <person name="Kramer R."/>
            <person name="Lindquist E."/>
            <person name="Lucas S."/>
            <person name="Salamov A."/>
            <person name="McFadden G.I."/>
            <person name="Lane C.E."/>
            <person name="Keeling P.J."/>
            <person name="Gray M.W."/>
            <person name="Grigoriev I.V."/>
            <person name="Archibald J.M."/>
        </authorList>
    </citation>
    <scope>NUCLEOTIDE SEQUENCE</scope>
    <source>
        <strain evidence="13">CCMP2712</strain>
    </source>
</reference>
<dbReference type="PROSITE" id="PS51195">
    <property type="entry name" value="Q_MOTIF"/>
    <property type="match status" value="1"/>
</dbReference>
<organism evidence="11">
    <name type="scientific">Guillardia theta (strain CCMP2712)</name>
    <name type="common">Cryptophyte</name>
    <dbReference type="NCBI Taxonomy" id="905079"/>
    <lineage>
        <taxon>Eukaryota</taxon>
        <taxon>Cryptophyceae</taxon>
        <taxon>Pyrenomonadales</taxon>
        <taxon>Geminigeraceae</taxon>
        <taxon>Guillardia</taxon>
    </lineage>
</organism>
<dbReference type="GO" id="GO:0005829">
    <property type="term" value="C:cytosol"/>
    <property type="evidence" value="ECO:0007669"/>
    <property type="project" value="TreeGrafter"/>
</dbReference>
<evidence type="ECO:0000256" key="2">
    <source>
        <dbReference type="ARBA" id="ARBA00022741"/>
    </source>
</evidence>
<dbReference type="Pfam" id="PF00271">
    <property type="entry name" value="Helicase_C"/>
    <property type="match status" value="1"/>
</dbReference>
<name>L1JPA8_GUITC</name>
<dbReference type="CDD" id="cd18787">
    <property type="entry name" value="SF2_C_DEAD"/>
    <property type="match status" value="1"/>
</dbReference>
<dbReference type="HOGENOM" id="CLU_003041_1_1_1"/>
<evidence type="ECO:0000313" key="11">
    <source>
        <dbReference type="EMBL" id="EKX49893.1"/>
    </source>
</evidence>
<dbReference type="CDD" id="cd17955">
    <property type="entry name" value="DEADc_DDX49"/>
    <property type="match status" value="1"/>
</dbReference>
<evidence type="ECO:0000313" key="12">
    <source>
        <dbReference type="EnsemblProtists" id="EKX49893"/>
    </source>
</evidence>